<dbReference type="InterPro" id="IPR000719">
    <property type="entry name" value="Prot_kinase_dom"/>
</dbReference>
<dbReference type="Pfam" id="PF25816">
    <property type="entry name" value="RamC_N"/>
    <property type="match status" value="1"/>
</dbReference>
<dbReference type="CDD" id="cd04791">
    <property type="entry name" value="LanC_SerThrkinase"/>
    <property type="match status" value="1"/>
</dbReference>
<dbReference type="SUPFAM" id="SSF158745">
    <property type="entry name" value="LanC-like"/>
    <property type="match status" value="1"/>
</dbReference>
<feature type="domain" description="Protein kinase" evidence="2">
    <location>
        <begin position="221"/>
        <end position="478"/>
    </location>
</feature>
<protein>
    <submittedName>
        <fullName evidence="3">Class III lanthionine synthetase LanKC</fullName>
    </submittedName>
</protein>
<dbReference type="PROSITE" id="PS50011">
    <property type="entry name" value="PROTEIN_KINASE_DOM"/>
    <property type="match status" value="1"/>
</dbReference>
<keyword evidence="4" id="KW-1185">Reference proteome</keyword>
<dbReference type="SMART" id="SM00220">
    <property type="entry name" value="S_TKc"/>
    <property type="match status" value="1"/>
</dbReference>
<dbReference type="InterPro" id="IPR058053">
    <property type="entry name" value="RamC_C"/>
</dbReference>
<dbReference type="Gene3D" id="3.30.200.20">
    <property type="entry name" value="Phosphorylase Kinase, domain 1"/>
    <property type="match status" value="1"/>
</dbReference>
<dbReference type="InterPro" id="IPR011009">
    <property type="entry name" value="Kinase-like_dom_sf"/>
</dbReference>
<gene>
    <name evidence="3" type="primary">lanKC</name>
    <name evidence="3" type="ORF">ACFPZN_35090</name>
</gene>
<dbReference type="InterPro" id="IPR007822">
    <property type="entry name" value="LANC-like"/>
</dbReference>
<comment type="caution">
    <text evidence="3">The sequence shown here is derived from an EMBL/GenBank/DDBJ whole genome shotgun (WGS) entry which is preliminary data.</text>
</comment>
<organism evidence="3 4">
    <name type="scientific">Actinomadura rugatobispora</name>
    <dbReference type="NCBI Taxonomy" id="1994"/>
    <lineage>
        <taxon>Bacteria</taxon>
        <taxon>Bacillati</taxon>
        <taxon>Actinomycetota</taxon>
        <taxon>Actinomycetes</taxon>
        <taxon>Streptosporangiales</taxon>
        <taxon>Thermomonosporaceae</taxon>
        <taxon>Actinomadura</taxon>
    </lineage>
</organism>
<evidence type="ECO:0000256" key="1">
    <source>
        <dbReference type="SAM" id="MobiDB-lite"/>
    </source>
</evidence>
<name>A0ABW1A8I5_9ACTN</name>
<sequence>MIAQTFLAADPVFVDLLANVDDAADRFAVATRPLPDGWRRSLDGGWVYLSPPGARLPEQGWKVHISVARDEARDTVETVADYCLRQRIAAKFLRSDLVVHIVNGKQAPRTSSGKLITLYPVDDAQLQRVLNDLSAALAGRCGPRVLSDLRWGQSPLYLRYGGFRERYCLSAEGQHVPAIRDPDGRLVPDRRAPVFRVPPWVRVPDFVTAGTGPAETTDFPYRVEKALHFSNGGGIYRAVDHVTGRTVVLREARPHAGLDEEGADAVARLVRERAMLERAADLAVAPRVLGGGVWAGHHFLATEFIDGERLADAVAARNPLLRAGSGPKRRVAYTSWALGVLDGVAAALAKLHGRGIVFGDLQPGNILLRSGGGVALVDFETAFDVAEDHRPGLATPGFAASWARTGFTIDEYALDCLRLSVFVPLTPLMGLSPGKAGELIDLAGESFPLPPGFADRLRERLARPAANTEGARPARPVRKADCDRPGASSGLDALRDAIVRSATPERRDRLFPGDARQFDRQGTTLAFGAAGVLHALHATGRSDHPEFPEHVAWLIRESPRLRWPRPGLYDGLSGVACVLDELGHGREARNLLDRALTLPAGGPGLFGGLAGVGIALLRFGETGRAAEIANRLLALPSEGVRTGLMHGWSGAALLFVRLYEVTGSADHLTAARTLLTRDDSPGAGLDLESGAAGRALALHEYLAHRDHPYFAGVRDRLLGDLAVELTPAAGLLNGRAGLLACVTRLGGDPRTRDLHLRRFAVHEVPYHGHRAFPGAVPQRLSMDLGTGTAGVLLAAHAAHAALKGVPCPLPLIGGRTG</sequence>
<evidence type="ECO:0000259" key="2">
    <source>
        <dbReference type="PROSITE" id="PS50011"/>
    </source>
</evidence>
<dbReference type="EMBL" id="JBHSON010000060">
    <property type="protein sequence ID" value="MFC5750873.1"/>
    <property type="molecule type" value="Genomic_DNA"/>
</dbReference>
<dbReference type="SUPFAM" id="SSF56112">
    <property type="entry name" value="Protein kinase-like (PK-like)"/>
    <property type="match status" value="1"/>
</dbReference>
<accession>A0ABW1A8I5</accession>
<dbReference type="RefSeq" id="WP_378286693.1">
    <property type="nucleotide sequence ID" value="NZ_JBHSON010000060.1"/>
</dbReference>
<dbReference type="Gene3D" id="1.50.10.20">
    <property type="match status" value="1"/>
</dbReference>
<feature type="region of interest" description="Disordered" evidence="1">
    <location>
        <begin position="466"/>
        <end position="486"/>
    </location>
</feature>
<reference evidence="4" key="1">
    <citation type="journal article" date="2019" name="Int. J. Syst. Evol. Microbiol.">
        <title>The Global Catalogue of Microorganisms (GCM) 10K type strain sequencing project: providing services to taxonomists for standard genome sequencing and annotation.</title>
        <authorList>
            <consortium name="The Broad Institute Genomics Platform"/>
            <consortium name="The Broad Institute Genome Sequencing Center for Infectious Disease"/>
            <person name="Wu L."/>
            <person name="Ma J."/>
        </authorList>
    </citation>
    <scope>NUCLEOTIDE SEQUENCE [LARGE SCALE GENOMIC DNA]</scope>
    <source>
        <strain evidence="4">KCTC 42087</strain>
    </source>
</reference>
<dbReference type="Gene3D" id="1.10.510.10">
    <property type="entry name" value="Transferase(Phosphotransferase) domain 1"/>
    <property type="match status" value="1"/>
</dbReference>
<dbReference type="InterPro" id="IPR053524">
    <property type="entry name" value="Aerial_hyphae_peptide-synth"/>
</dbReference>
<dbReference type="InterPro" id="IPR057929">
    <property type="entry name" value="RamC_N"/>
</dbReference>
<proteinExistence type="predicted"/>
<dbReference type="NCBIfam" id="NF038151">
    <property type="entry name" value="lanthi_synth_III"/>
    <property type="match status" value="1"/>
</dbReference>
<dbReference type="SMART" id="SM01260">
    <property type="entry name" value="LANC_like"/>
    <property type="match status" value="1"/>
</dbReference>
<evidence type="ECO:0000313" key="4">
    <source>
        <dbReference type="Proteomes" id="UP001596074"/>
    </source>
</evidence>
<evidence type="ECO:0000313" key="3">
    <source>
        <dbReference type="EMBL" id="MFC5750873.1"/>
    </source>
</evidence>
<dbReference type="Proteomes" id="UP001596074">
    <property type="component" value="Unassembled WGS sequence"/>
</dbReference>